<dbReference type="EMBL" id="JAENHL010000007">
    <property type="protein sequence ID" value="MBK1867582.1"/>
    <property type="molecule type" value="Genomic_DNA"/>
</dbReference>
<name>A0ACC5R4I0_9HYPH</name>
<protein>
    <submittedName>
        <fullName evidence="1">Uncharacterized protein</fullName>
    </submittedName>
</protein>
<evidence type="ECO:0000313" key="2">
    <source>
        <dbReference type="Proteomes" id="UP000616151"/>
    </source>
</evidence>
<gene>
    <name evidence="1" type="ORF">JHL16_14585</name>
</gene>
<sequence>MTREQHDAVVTHIARTRFPFHDQKDWPADYVTLTNVARPTRSIPHQGREHFPDIVIVNTKGEIREIGEVEETLDEAKAPIWKTCSAAADNLTETGNRHFFLYVPAGLEDKAVALLDRHAISFAGVRGFTRDAAGAIRITPHVTRGDSKDHRE</sequence>
<accession>A0ACC5R4I0</accession>
<keyword evidence="2" id="KW-1185">Reference proteome</keyword>
<evidence type="ECO:0000313" key="1">
    <source>
        <dbReference type="EMBL" id="MBK1867582.1"/>
    </source>
</evidence>
<comment type="caution">
    <text evidence="1">The sequence shown here is derived from an EMBL/GenBank/DDBJ whole genome shotgun (WGS) entry which is preliminary data.</text>
</comment>
<proteinExistence type="predicted"/>
<reference evidence="1" key="1">
    <citation type="submission" date="2021-01" db="EMBL/GenBank/DDBJ databases">
        <authorList>
            <person name="Sun Q."/>
        </authorList>
    </citation>
    <scope>NUCLEOTIDE SEQUENCE</scope>
    <source>
        <strain evidence="1">YIM B02566</strain>
    </source>
</reference>
<organism evidence="1 2">
    <name type="scientific">Taklimakanibacter albus</name>
    <dbReference type="NCBI Taxonomy" id="2800327"/>
    <lineage>
        <taxon>Bacteria</taxon>
        <taxon>Pseudomonadati</taxon>
        <taxon>Pseudomonadota</taxon>
        <taxon>Alphaproteobacteria</taxon>
        <taxon>Hyphomicrobiales</taxon>
        <taxon>Aestuariivirgaceae</taxon>
        <taxon>Taklimakanibacter</taxon>
    </lineage>
</organism>
<dbReference type="Proteomes" id="UP000616151">
    <property type="component" value="Unassembled WGS sequence"/>
</dbReference>